<dbReference type="PROSITE" id="PS51285">
    <property type="entry name" value="AGC_KINASE_CTER"/>
    <property type="match status" value="1"/>
</dbReference>
<dbReference type="SUPFAM" id="SSF140482">
    <property type="entry name" value="MAST3 pre-PK domain-like"/>
    <property type="match status" value="1"/>
</dbReference>
<keyword evidence="12" id="KW-0460">Magnesium</keyword>
<feature type="compositionally biased region" description="Basic and acidic residues" evidence="15">
    <location>
        <begin position="953"/>
        <end position="966"/>
    </location>
</feature>
<dbReference type="InterPro" id="IPR050236">
    <property type="entry name" value="Ser_Thr_kinase_AGC"/>
</dbReference>
<feature type="compositionally biased region" description="Low complexity" evidence="15">
    <location>
        <begin position="934"/>
        <end position="943"/>
    </location>
</feature>
<gene>
    <name evidence="20" type="primary">LOC100208413</name>
</gene>
<dbReference type="InterPro" id="IPR023142">
    <property type="entry name" value="MAST_pre-PK_dom_sf"/>
</dbReference>
<dbReference type="CDD" id="cd05609">
    <property type="entry name" value="STKc_MAST"/>
    <property type="match status" value="1"/>
</dbReference>
<dbReference type="EC" id="2.7.11.1" evidence="4"/>
<dbReference type="PROSITE" id="PS00108">
    <property type="entry name" value="PROTEIN_KINASE_ST"/>
    <property type="match status" value="1"/>
</dbReference>
<evidence type="ECO:0000256" key="5">
    <source>
        <dbReference type="ARBA" id="ARBA00022490"/>
    </source>
</evidence>
<evidence type="ECO:0000256" key="7">
    <source>
        <dbReference type="ARBA" id="ARBA00022553"/>
    </source>
</evidence>
<dbReference type="InterPro" id="IPR011009">
    <property type="entry name" value="Kinase-like_dom_sf"/>
</dbReference>
<keyword evidence="6" id="KW-0723">Serine/threonine-protein kinase</keyword>
<feature type="compositionally biased region" description="Polar residues" evidence="15">
    <location>
        <begin position="923"/>
        <end position="933"/>
    </location>
</feature>
<evidence type="ECO:0000256" key="6">
    <source>
        <dbReference type="ARBA" id="ARBA00022527"/>
    </source>
</evidence>
<evidence type="ECO:0000256" key="11">
    <source>
        <dbReference type="ARBA" id="ARBA00022840"/>
    </source>
</evidence>
<evidence type="ECO:0000256" key="8">
    <source>
        <dbReference type="ARBA" id="ARBA00022679"/>
    </source>
</evidence>
<comment type="similarity">
    <text evidence="3">Belongs to the protein kinase superfamily. AGC Ser/Thr protein kinase family.</text>
</comment>
<keyword evidence="19" id="KW-1185">Reference proteome</keyword>
<dbReference type="Gene3D" id="1.10.510.10">
    <property type="entry name" value="Transferase(Phosphotransferase) domain 1"/>
    <property type="match status" value="1"/>
</dbReference>
<dbReference type="PANTHER" id="PTHR24356">
    <property type="entry name" value="SERINE/THREONINE-PROTEIN KINASE"/>
    <property type="match status" value="1"/>
</dbReference>
<evidence type="ECO:0000259" key="16">
    <source>
        <dbReference type="PROSITE" id="PS50011"/>
    </source>
</evidence>
<dbReference type="GO" id="GO:0016301">
    <property type="term" value="F:kinase activity"/>
    <property type="evidence" value="ECO:0007669"/>
    <property type="project" value="UniProtKB-KW"/>
</dbReference>
<dbReference type="InterPro" id="IPR001478">
    <property type="entry name" value="PDZ"/>
</dbReference>
<feature type="region of interest" description="Disordered" evidence="15">
    <location>
        <begin position="909"/>
        <end position="976"/>
    </location>
</feature>
<dbReference type="PROSITE" id="PS50011">
    <property type="entry name" value="PROTEIN_KINASE_DOM"/>
    <property type="match status" value="1"/>
</dbReference>
<dbReference type="InterPro" id="IPR037711">
    <property type="entry name" value="MAST"/>
</dbReference>
<dbReference type="InterPro" id="IPR008271">
    <property type="entry name" value="Ser/Thr_kinase_AS"/>
</dbReference>
<keyword evidence="7" id="KW-0597">Phosphoprotein</keyword>
<feature type="domain" description="AGC-kinase C-terminal" evidence="18">
    <location>
        <begin position="774"/>
        <end position="840"/>
    </location>
</feature>
<evidence type="ECO:0000256" key="15">
    <source>
        <dbReference type="SAM" id="MobiDB-lite"/>
    </source>
</evidence>
<evidence type="ECO:0000256" key="4">
    <source>
        <dbReference type="ARBA" id="ARBA00012513"/>
    </source>
</evidence>
<evidence type="ECO:0000256" key="2">
    <source>
        <dbReference type="ARBA" id="ARBA00004496"/>
    </source>
</evidence>
<comment type="subcellular location">
    <subcellularLocation>
        <location evidence="2">Cytoplasm</location>
    </subcellularLocation>
</comment>
<reference evidence="20" key="1">
    <citation type="submission" date="2025-08" db="UniProtKB">
        <authorList>
            <consortium name="RefSeq"/>
        </authorList>
    </citation>
    <scope>IDENTIFICATION</scope>
</reference>
<feature type="domain" description="Protein kinase" evidence="16">
    <location>
        <begin position="504"/>
        <end position="773"/>
    </location>
</feature>
<comment type="cofactor">
    <cofactor evidence="1">
        <name>Mg(2+)</name>
        <dbReference type="ChEBI" id="CHEBI:18420"/>
    </cofactor>
</comment>
<keyword evidence="10 20" id="KW-0418">Kinase</keyword>
<sequence>MSLPRQWVYKEIINIVWMICQSLINSNEEKPELSKNRPNTLNLSLINYKQKVLYRALSNDQLRKYDKNAVKREGTEDMYDTDESCCFWKKKDFLLRYDSQNSLPANSSEHPNLYTLEPEEIKPSFGRSTSSDVFQPIQNDEPISNLLRMRNNSSLGNSDPSLSLSAGEQLLSRRFSICNISPRRPRTLLPHSPSPPRALSPVGNDYSKNLSSSTLHAPIPILHANNRSFQSGRRWSVASSGYSTNTQCSSEFSSQTSSQEKLNLLMFDDNAYARQQSLYFLASHDSTFSDVDDEISSARSPKPFRGRSRSLSPTRNENELFILNKLYIERFPKAKQQMEENLRQFIAMNSNDTVESNFSDAAISFVSHQIVEIAKTVLNISEDPEKNITSGFFYGISESLDKLLQEVKYKTNSADIEHINKMVPSLLMIFSRPARLLECLEFDPSSFYTQLELEQVAISEQHVDIDMTQYIRNKLGIVEVKPEETEKTTVRKHSIIAEPKEEDFTLIKVISNGAYGSVHLVRHKATKQRFAMKKMSKHHLMHKNQVQQIFNERDIMTFAQNPFVVTLVCTFETKKSLCMVMEYVEGGDCASLLKNIGVMTIDLARQYFAETVLAVEYIHEYGIIHRDLKPDNLLITALGHIKLTDFGLSKIGLMNVTTNICEQTTNQFNDFTVFGTPDYIAPEVILRKGYGKPVDYWSLGVILYEFLVGITPFYGETVEDVFDSVLVGEIEWPEGEEALPIEAVELIKALLVNNPMDRLGTGGAFEVKEHKFFINMNWNHLLRVKAEFVPVLGDEEDTSYFDTREDRYNHFISDEEENDEGDIELGNFSSCSPRFSRILSSVDNELSREVRDLQQSTKEVNSIKEHFDEISEETDKIAHQSSINISEKTCLITDEEDGNDHNMKLLQFQRNVSSPYKDKSETDSGAMTDNGAMTSSSLDSTSSGNFMRQISLDTKKRLDDSDRETDGSNSSCDLSPRRFLSTATFTMQRVPSPKQPSPLVIDTSREDDLTLQGTSSVLSEPNTPLGKSSKLVCHNKLHRTKSTPPMLDFSRAVPELDLAERELIKKRTRRRNARGSFQKLRSEACSPPPENPTESLNIVSPTSIRPSIVIERGNLALGFSLKAIRVYIGNTSNYTMHHLVESVEEGSPAYEAGLRVNDLVTHINNESIQGLQHVEVVRLILQGGETISLSVTELDKTSIRTGRKRKSIGNRVITRPRSQSRSRINLTDETNRLTSKRSPLFRRIRRNPVRKTSSIKRVNKKGSFRVNAQTSENDSASSSTPSSISPNSMTSRPAFLHCVFPKLARSVMHSPRRRSVSGIPVSPLARAPQSSGRSPSPLTTMSSHTLISPTNSFSGHNKITLRLSSPVLRRARSPDSLAPTKLEDALNQAYLNVDNDDRRVTRTQSMKESKVRKGYLLKD</sequence>
<feature type="domain" description="PDZ" evidence="17">
    <location>
        <begin position="1107"/>
        <end position="1195"/>
    </location>
</feature>
<keyword evidence="11" id="KW-0067">ATP-binding</keyword>
<dbReference type="CDD" id="cd06705">
    <property type="entry name" value="PDZ_MAST"/>
    <property type="match status" value="1"/>
</dbReference>
<feature type="region of interest" description="Disordered" evidence="15">
    <location>
        <begin position="292"/>
        <end position="311"/>
    </location>
</feature>
<dbReference type="InterPro" id="IPR015022">
    <property type="entry name" value="MAST_pre-PK_dom"/>
</dbReference>
<dbReference type="Pfam" id="PF00069">
    <property type="entry name" value="Pkinase"/>
    <property type="match status" value="1"/>
</dbReference>
<dbReference type="Pfam" id="PF17820">
    <property type="entry name" value="PDZ_6"/>
    <property type="match status" value="1"/>
</dbReference>
<feature type="compositionally biased region" description="Low complexity" evidence="15">
    <location>
        <begin position="1270"/>
        <end position="1289"/>
    </location>
</feature>
<evidence type="ECO:0000256" key="12">
    <source>
        <dbReference type="ARBA" id="ARBA00022842"/>
    </source>
</evidence>
<proteinExistence type="inferred from homology"/>
<evidence type="ECO:0000256" key="3">
    <source>
        <dbReference type="ARBA" id="ARBA00009903"/>
    </source>
</evidence>
<protein>
    <recommendedName>
        <fullName evidence="4">non-specific serine/threonine protein kinase</fullName>
        <ecNumber evidence="4">2.7.11.1</ecNumber>
    </recommendedName>
</protein>
<dbReference type="SMART" id="SM00220">
    <property type="entry name" value="S_TKc"/>
    <property type="match status" value="1"/>
</dbReference>
<evidence type="ECO:0000256" key="14">
    <source>
        <dbReference type="ARBA" id="ARBA00048679"/>
    </source>
</evidence>
<dbReference type="SUPFAM" id="SSF50156">
    <property type="entry name" value="PDZ domain-like"/>
    <property type="match status" value="1"/>
</dbReference>
<dbReference type="Proteomes" id="UP001652625">
    <property type="component" value="Chromosome 07"/>
</dbReference>
<comment type="catalytic activity">
    <reaction evidence="14">
        <text>L-seryl-[protein] + ATP = O-phospho-L-seryl-[protein] + ADP + H(+)</text>
        <dbReference type="Rhea" id="RHEA:17989"/>
        <dbReference type="Rhea" id="RHEA-COMP:9863"/>
        <dbReference type="Rhea" id="RHEA-COMP:11604"/>
        <dbReference type="ChEBI" id="CHEBI:15378"/>
        <dbReference type="ChEBI" id="CHEBI:29999"/>
        <dbReference type="ChEBI" id="CHEBI:30616"/>
        <dbReference type="ChEBI" id="CHEBI:83421"/>
        <dbReference type="ChEBI" id="CHEBI:456216"/>
        <dbReference type="EC" id="2.7.11.1"/>
    </reaction>
</comment>
<feature type="region of interest" description="Disordered" evidence="15">
    <location>
        <begin position="1069"/>
        <end position="1098"/>
    </location>
</feature>
<comment type="catalytic activity">
    <reaction evidence="13">
        <text>L-threonyl-[protein] + ATP = O-phospho-L-threonyl-[protein] + ADP + H(+)</text>
        <dbReference type="Rhea" id="RHEA:46608"/>
        <dbReference type="Rhea" id="RHEA-COMP:11060"/>
        <dbReference type="Rhea" id="RHEA-COMP:11605"/>
        <dbReference type="ChEBI" id="CHEBI:15378"/>
        <dbReference type="ChEBI" id="CHEBI:30013"/>
        <dbReference type="ChEBI" id="CHEBI:30616"/>
        <dbReference type="ChEBI" id="CHEBI:61977"/>
        <dbReference type="ChEBI" id="CHEBI:456216"/>
        <dbReference type="EC" id="2.7.11.1"/>
    </reaction>
</comment>
<organism evidence="19 20">
    <name type="scientific">Hydra vulgaris</name>
    <name type="common">Hydra</name>
    <name type="synonym">Hydra attenuata</name>
    <dbReference type="NCBI Taxonomy" id="6087"/>
    <lineage>
        <taxon>Eukaryota</taxon>
        <taxon>Metazoa</taxon>
        <taxon>Cnidaria</taxon>
        <taxon>Hydrozoa</taxon>
        <taxon>Hydroidolina</taxon>
        <taxon>Anthoathecata</taxon>
        <taxon>Aplanulata</taxon>
        <taxon>Hydridae</taxon>
        <taxon>Hydra</taxon>
    </lineage>
</organism>
<evidence type="ECO:0000313" key="19">
    <source>
        <dbReference type="Proteomes" id="UP001652625"/>
    </source>
</evidence>
<evidence type="ECO:0000259" key="17">
    <source>
        <dbReference type="PROSITE" id="PS50106"/>
    </source>
</evidence>
<dbReference type="PROSITE" id="PS50106">
    <property type="entry name" value="PDZ"/>
    <property type="match status" value="1"/>
</dbReference>
<feature type="region of interest" description="Disordered" evidence="15">
    <location>
        <begin position="1244"/>
        <end position="1289"/>
    </location>
</feature>
<accession>A0ABM4C780</accession>
<dbReference type="InterPro" id="IPR000961">
    <property type="entry name" value="AGC-kinase_C"/>
</dbReference>
<dbReference type="GeneID" id="100208413"/>
<evidence type="ECO:0000259" key="18">
    <source>
        <dbReference type="PROSITE" id="PS51285"/>
    </source>
</evidence>
<evidence type="ECO:0000256" key="1">
    <source>
        <dbReference type="ARBA" id="ARBA00001946"/>
    </source>
</evidence>
<dbReference type="InterPro" id="IPR000719">
    <property type="entry name" value="Prot_kinase_dom"/>
</dbReference>
<dbReference type="Gene3D" id="3.30.200.20">
    <property type="entry name" value="Phosphorylase Kinase, domain 1"/>
    <property type="match status" value="1"/>
</dbReference>
<evidence type="ECO:0000256" key="10">
    <source>
        <dbReference type="ARBA" id="ARBA00022777"/>
    </source>
</evidence>
<keyword evidence="8" id="KW-0808">Transferase</keyword>
<dbReference type="Gene3D" id="1.20.1480.20">
    <property type="entry name" value="MAST3 pre-PK domain-like"/>
    <property type="match status" value="1"/>
</dbReference>
<dbReference type="Gene3D" id="2.30.42.10">
    <property type="match status" value="1"/>
</dbReference>
<dbReference type="RefSeq" id="XP_065657459.1">
    <property type="nucleotide sequence ID" value="XM_065801387.1"/>
</dbReference>
<evidence type="ECO:0000313" key="20">
    <source>
        <dbReference type="RefSeq" id="XP_065657459.1"/>
    </source>
</evidence>
<feature type="region of interest" description="Disordered" evidence="15">
    <location>
        <begin position="1309"/>
        <end position="1355"/>
    </location>
</feature>
<dbReference type="InterPro" id="IPR036034">
    <property type="entry name" value="PDZ_sf"/>
</dbReference>
<dbReference type="SUPFAM" id="SSF56112">
    <property type="entry name" value="Protein kinase-like (PK-like)"/>
    <property type="match status" value="1"/>
</dbReference>
<dbReference type="PANTHER" id="PTHR24356:SF414">
    <property type="entry name" value="NON-SPECIFIC SERINE_THREONINE PROTEIN KINASE"/>
    <property type="match status" value="1"/>
</dbReference>
<dbReference type="Pfam" id="PF08926">
    <property type="entry name" value="DUF1908"/>
    <property type="match status" value="1"/>
</dbReference>
<name>A0ABM4C780_HYDVU</name>
<evidence type="ECO:0000256" key="13">
    <source>
        <dbReference type="ARBA" id="ARBA00047899"/>
    </source>
</evidence>
<evidence type="ECO:0000256" key="9">
    <source>
        <dbReference type="ARBA" id="ARBA00022741"/>
    </source>
</evidence>
<keyword evidence="5" id="KW-0963">Cytoplasm</keyword>
<keyword evidence="9" id="KW-0547">Nucleotide-binding</keyword>
<feature type="compositionally biased region" description="Polar residues" evidence="15">
    <location>
        <begin position="1328"/>
        <end position="1355"/>
    </location>
</feature>
<dbReference type="SMART" id="SM00228">
    <property type="entry name" value="PDZ"/>
    <property type="match status" value="1"/>
</dbReference>
<feature type="region of interest" description="Disordered" evidence="15">
    <location>
        <begin position="1201"/>
        <end position="1221"/>
    </location>
</feature>
<dbReference type="InterPro" id="IPR041489">
    <property type="entry name" value="PDZ_6"/>
</dbReference>
<feature type="compositionally biased region" description="Basic residues" evidence="15">
    <location>
        <begin position="1244"/>
        <end position="1263"/>
    </location>
</feature>